<dbReference type="CDD" id="cd12913">
    <property type="entry name" value="PDC1_MCP_like"/>
    <property type="match status" value="1"/>
</dbReference>
<keyword evidence="6" id="KW-0472">Membrane</keyword>
<evidence type="ECO:0000256" key="3">
    <source>
        <dbReference type="ARBA" id="ARBA00029447"/>
    </source>
</evidence>
<dbReference type="CDD" id="cd11386">
    <property type="entry name" value="MCP_signal"/>
    <property type="match status" value="1"/>
</dbReference>
<dbReference type="Gene3D" id="3.30.450.20">
    <property type="entry name" value="PAS domain"/>
    <property type="match status" value="1"/>
</dbReference>
<dbReference type="Pfam" id="PF00015">
    <property type="entry name" value="MCPsignal"/>
    <property type="match status" value="1"/>
</dbReference>
<dbReference type="Pfam" id="PF00672">
    <property type="entry name" value="HAMP"/>
    <property type="match status" value="1"/>
</dbReference>
<sequence length="760" mass="80401">MKSLFATVSGKLVLATGLAIALIVTLITAVGGWMTFHRVEAQVTDLAHDKSEWAASEVSREITVATSAATGLAGALGGYLGTGAATSEQLIALLEAVPGEYDTLFSSWMSGLTDGTTDRFVTGASGRNEAGVFTPFWTKSDTGGLNFSTFAIDESASWYASPLATGKILITEPYITDEGFVMTSAAAPVRVKGEIVAIAGVDITLKELSSLLAAMETFEGGRMTLVDSNGKWVAHPDAARLTKPYEDEGKELLAQALADGKPRELRSLDGSYRRFIYPFTTTGMNTTWATILDVPETVFTAPVRHEVLGAIAGGAAILLMALLTIGFSARKMVRRPLAQMLASVDGLAQGHYDTEVPGADRHDEIGTMAGAVETLRRGLIEKRSLEGEQARLRAEAERQREERLEEQRRLAEEREALRRAEEERERQAAEAAEAARAREEAQRAARAREQGAVVDSLASSLRALAGGNLDVAISEQFSSDYEQLRLDFNETVARLSDLLSAIDGATRNIVGGVHEITNATGDMSRQTETSAATLEETAAALNELTNAVQSAASSARDADALVRRATDEARDTTRVVEEAVTAMGTIQGSSAQISKIINVIDDIAFQTNLLALNAGVEAARAGEAGRGFAVVASEVRALAQRASEAARDINSLISESGVQVDTGVALVGRAGEALHSIVVSIETISRNVSEIASSAHEQASGIAEINTAVTQLDRAQQTNAAGVEETAAACMVLRDQALSLDELVGRFRGDESAGAASRAA</sequence>
<evidence type="ECO:0000256" key="4">
    <source>
        <dbReference type="PROSITE-ProRule" id="PRU00284"/>
    </source>
</evidence>
<keyword evidence="2" id="KW-0145">Chemotaxis</keyword>
<feature type="region of interest" description="Disordered" evidence="5">
    <location>
        <begin position="421"/>
        <end position="443"/>
    </location>
</feature>
<dbReference type="PANTHER" id="PTHR43531:SF11">
    <property type="entry name" value="METHYL-ACCEPTING CHEMOTAXIS PROTEIN 3"/>
    <property type="match status" value="1"/>
</dbReference>
<dbReference type="GO" id="GO:0004888">
    <property type="term" value="F:transmembrane signaling receptor activity"/>
    <property type="evidence" value="ECO:0007669"/>
    <property type="project" value="InterPro"/>
</dbReference>
<dbReference type="Gene3D" id="1.10.8.500">
    <property type="entry name" value="HAMP domain in histidine kinase"/>
    <property type="match status" value="1"/>
</dbReference>
<feature type="transmembrane region" description="Helical" evidence="6">
    <location>
        <begin position="307"/>
        <end position="327"/>
    </location>
</feature>
<feature type="domain" description="HAMP" evidence="8">
    <location>
        <begin position="448"/>
        <end position="500"/>
    </location>
</feature>
<keyword evidence="6" id="KW-1133">Transmembrane helix</keyword>
<dbReference type="SUPFAM" id="SSF158472">
    <property type="entry name" value="HAMP domain-like"/>
    <property type="match status" value="1"/>
</dbReference>
<dbReference type="EMBL" id="CP017781">
    <property type="protein sequence ID" value="AOZ69986.1"/>
    <property type="molecule type" value="Genomic_DNA"/>
</dbReference>
<dbReference type="Proteomes" id="UP000176562">
    <property type="component" value="Chromosome"/>
</dbReference>
<feature type="transmembrane region" description="Helical" evidence="6">
    <location>
        <begin position="12"/>
        <end position="36"/>
    </location>
</feature>
<dbReference type="PROSITE" id="PS50885">
    <property type="entry name" value="HAMP"/>
    <property type="match status" value="2"/>
</dbReference>
<dbReference type="GO" id="GO:0016020">
    <property type="term" value="C:membrane"/>
    <property type="evidence" value="ECO:0007669"/>
    <property type="project" value="UniProtKB-SubCell"/>
</dbReference>
<dbReference type="PRINTS" id="PR00260">
    <property type="entry name" value="CHEMTRNSDUCR"/>
</dbReference>
<keyword evidence="6" id="KW-0812">Transmembrane</keyword>
<dbReference type="PROSITE" id="PS50111">
    <property type="entry name" value="CHEMOTAXIS_TRANSDUC_2"/>
    <property type="match status" value="1"/>
</dbReference>
<evidence type="ECO:0000259" key="7">
    <source>
        <dbReference type="PROSITE" id="PS50111"/>
    </source>
</evidence>
<dbReference type="Pfam" id="PF22673">
    <property type="entry name" value="MCP-like_PDC_1"/>
    <property type="match status" value="1"/>
</dbReference>
<dbReference type="SMART" id="SM00283">
    <property type="entry name" value="MA"/>
    <property type="match status" value="1"/>
</dbReference>
<dbReference type="CDD" id="cd06225">
    <property type="entry name" value="HAMP"/>
    <property type="match status" value="1"/>
</dbReference>
<name>A0A1D9MDQ6_9RHOB</name>
<feature type="domain" description="Methyl-accepting transducer" evidence="7">
    <location>
        <begin position="505"/>
        <end position="734"/>
    </location>
</feature>
<protein>
    <submittedName>
        <fullName evidence="9">Chemotaxis protein</fullName>
    </submittedName>
</protein>
<dbReference type="AlphaFoldDB" id="A0A1D9MDQ6"/>
<dbReference type="FunFam" id="1.10.287.950:FF:000001">
    <property type="entry name" value="Methyl-accepting chemotaxis sensory transducer"/>
    <property type="match status" value="1"/>
</dbReference>
<gene>
    <name evidence="9" type="ORF">LPB142_12180</name>
</gene>
<evidence type="ECO:0000256" key="2">
    <source>
        <dbReference type="ARBA" id="ARBA00022500"/>
    </source>
</evidence>
<evidence type="ECO:0000256" key="1">
    <source>
        <dbReference type="ARBA" id="ARBA00004370"/>
    </source>
</evidence>
<evidence type="ECO:0000259" key="8">
    <source>
        <dbReference type="PROSITE" id="PS50885"/>
    </source>
</evidence>
<dbReference type="PANTHER" id="PTHR43531">
    <property type="entry name" value="PROTEIN ICFG"/>
    <property type="match status" value="1"/>
</dbReference>
<feature type="domain" description="HAMP" evidence="8">
    <location>
        <begin position="331"/>
        <end position="384"/>
    </location>
</feature>
<dbReference type="SMART" id="SM00304">
    <property type="entry name" value="HAMP"/>
    <property type="match status" value="3"/>
</dbReference>
<dbReference type="STRING" id="1850250.LPB142_12180"/>
<keyword evidence="4" id="KW-0807">Transducer</keyword>
<dbReference type="Gene3D" id="1.10.287.950">
    <property type="entry name" value="Methyl-accepting chemotaxis protein"/>
    <property type="match status" value="1"/>
</dbReference>
<dbReference type="KEGG" id="rhp:LPB142_12180"/>
<proteinExistence type="inferred from homology"/>
<dbReference type="RefSeq" id="WP_068765787.1">
    <property type="nucleotide sequence ID" value="NZ_CP017781.1"/>
</dbReference>
<dbReference type="GO" id="GO:0006935">
    <property type="term" value="P:chemotaxis"/>
    <property type="evidence" value="ECO:0007669"/>
    <property type="project" value="UniProtKB-KW"/>
</dbReference>
<dbReference type="SUPFAM" id="SSF58104">
    <property type="entry name" value="Methyl-accepting chemotaxis protein (MCP) signaling domain"/>
    <property type="match status" value="1"/>
</dbReference>
<comment type="subcellular location">
    <subcellularLocation>
        <location evidence="1">Membrane</location>
    </subcellularLocation>
</comment>
<dbReference type="InterPro" id="IPR003660">
    <property type="entry name" value="HAMP_dom"/>
</dbReference>
<evidence type="ECO:0000313" key="10">
    <source>
        <dbReference type="Proteomes" id="UP000176562"/>
    </source>
</evidence>
<dbReference type="InterPro" id="IPR004090">
    <property type="entry name" value="Chemotax_Me-accpt_rcpt"/>
</dbReference>
<comment type="similarity">
    <text evidence="3">Belongs to the methyl-accepting chemotaxis (MCP) protein family.</text>
</comment>
<evidence type="ECO:0000256" key="6">
    <source>
        <dbReference type="SAM" id="Phobius"/>
    </source>
</evidence>
<keyword evidence="10" id="KW-1185">Reference proteome</keyword>
<reference evidence="9 10" key="1">
    <citation type="submission" date="2016-10" db="EMBL/GenBank/DDBJ databases">
        <title>Rhodobacter sp. LPB0142, isolated from sea water.</title>
        <authorList>
            <person name="Kim E."/>
            <person name="Yi H."/>
        </authorList>
    </citation>
    <scope>NUCLEOTIDE SEQUENCE [LARGE SCALE GENOMIC DNA]</scope>
    <source>
        <strain evidence="9 10">LPB0142</strain>
    </source>
</reference>
<organism evidence="9 10">
    <name type="scientific">Rhodobacter xanthinilyticus</name>
    <dbReference type="NCBI Taxonomy" id="1850250"/>
    <lineage>
        <taxon>Bacteria</taxon>
        <taxon>Pseudomonadati</taxon>
        <taxon>Pseudomonadota</taxon>
        <taxon>Alphaproteobacteria</taxon>
        <taxon>Rhodobacterales</taxon>
        <taxon>Rhodobacter group</taxon>
        <taxon>Rhodobacter</taxon>
    </lineage>
</organism>
<dbReference type="GO" id="GO:0007165">
    <property type="term" value="P:signal transduction"/>
    <property type="evidence" value="ECO:0007669"/>
    <property type="project" value="UniProtKB-KW"/>
</dbReference>
<evidence type="ECO:0000313" key="9">
    <source>
        <dbReference type="EMBL" id="AOZ69986.1"/>
    </source>
</evidence>
<evidence type="ECO:0000256" key="5">
    <source>
        <dbReference type="SAM" id="MobiDB-lite"/>
    </source>
</evidence>
<dbReference type="InterPro" id="IPR051310">
    <property type="entry name" value="MCP_chemotaxis"/>
</dbReference>
<accession>A0A1D9MDQ6</accession>
<dbReference type="InterPro" id="IPR004089">
    <property type="entry name" value="MCPsignal_dom"/>
</dbReference>